<name>A0A812JKV7_SYMPI</name>
<evidence type="ECO:0000313" key="1">
    <source>
        <dbReference type="EMBL" id="CAE7209850.1"/>
    </source>
</evidence>
<dbReference type="EMBL" id="CAJNIZ010002372">
    <property type="protein sequence ID" value="CAE7209850.1"/>
    <property type="molecule type" value="Genomic_DNA"/>
</dbReference>
<accession>A0A812JKV7</accession>
<organism evidence="1 2">
    <name type="scientific">Symbiodinium pilosum</name>
    <name type="common">Dinoflagellate</name>
    <dbReference type="NCBI Taxonomy" id="2952"/>
    <lineage>
        <taxon>Eukaryota</taxon>
        <taxon>Sar</taxon>
        <taxon>Alveolata</taxon>
        <taxon>Dinophyceae</taxon>
        <taxon>Suessiales</taxon>
        <taxon>Symbiodiniaceae</taxon>
        <taxon>Symbiodinium</taxon>
    </lineage>
</organism>
<keyword evidence="2" id="KW-1185">Reference proteome</keyword>
<comment type="caution">
    <text evidence="1">The sequence shown here is derived from an EMBL/GenBank/DDBJ whole genome shotgun (WGS) entry which is preliminary data.</text>
</comment>
<proteinExistence type="predicted"/>
<dbReference type="AlphaFoldDB" id="A0A812JKV7"/>
<evidence type="ECO:0000313" key="2">
    <source>
        <dbReference type="Proteomes" id="UP000649617"/>
    </source>
</evidence>
<protein>
    <submittedName>
        <fullName evidence="1">Ptprf protein</fullName>
    </submittedName>
</protein>
<gene>
    <name evidence="1" type="primary">ptprf</name>
    <name evidence="1" type="ORF">SPIL2461_LOCUS2230</name>
</gene>
<reference evidence="1" key="1">
    <citation type="submission" date="2021-02" db="EMBL/GenBank/DDBJ databases">
        <authorList>
            <person name="Dougan E. K."/>
            <person name="Rhodes N."/>
            <person name="Thang M."/>
            <person name="Chan C."/>
        </authorList>
    </citation>
    <scope>NUCLEOTIDE SEQUENCE</scope>
</reference>
<sequence>MPGALAAAPFRAPASNEFGAALMLAGTPSISGLTATFEATKPGNMWAAVVSQANAASVTVATAKSAQMWAYGALSCRKIQEAVADGTLTTLSLTGCSLSATQLCGASRELWIGRSLFFLGSSDFLFFTRGVGWAGRDGGVAIVVADVLLMCQP</sequence>
<dbReference type="Proteomes" id="UP000649617">
    <property type="component" value="Unassembled WGS sequence"/>
</dbReference>